<name>A0ABT1NQ80_9MICC</name>
<protein>
    <submittedName>
        <fullName evidence="2">Uncharacterized protein</fullName>
    </submittedName>
</protein>
<proteinExistence type="predicted"/>
<keyword evidence="1" id="KW-0812">Transmembrane</keyword>
<evidence type="ECO:0000313" key="2">
    <source>
        <dbReference type="EMBL" id="MCQ1949895.1"/>
    </source>
</evidence>
<accession>A0ABT1NQ80</accession>
<organism evidence="2 3">
    <name type="scientific">Arthrobacter jinronghuae</name>
    <dbReference type="NCBI Taxonomy" id="2964609"/>
    <lineage>
        <taxon>Bacteria</taxon>
        <taxon>Bacillati</taxon>
        <taxon>Actinomycetota</taxon>
        <taxon>Actinomycetes</taxon>
        <taxon>Micrococcales</taxon>
        <taxon>Micrococcaceae</taxon>
        <taxon>Arthrobacter</taxon>
    </lineage>
</organism>
<keyword evidence="1" id="KW-0472">Membrane</keyword>
<keyword evidence="1" id="KW-1133">Transmembrane helix</keyword>
<comment type="caution">
    <text evidence="2">The sequence shown here is derived from an EMBL/GenBank/DDBJ whole genome shotgun (WGS) entry which is preliminary data.</text>
</comment>
<dbReference type="Proteomes" id="UP001206924">
    <property type="component" value="Unassembled WGS sequence"/>
</dbReference>
<keyword evidence="3" id="KW-1185">Reference proteome</keyword>
<gene>
    <name evidence="2" type="ORF">NNX28_08115</name>
</gene>
<feature type="transmembrane region" description="Helical" evidence="1">
    <location>
        <begin position="62"/>
        <end position="82"/>
    </location>
</feature>
<evidence type="ECO:0000313" key="3">
    <source>
        <dbReference type="Proteomes" id="UP001206924"/>
    </source>
</evidence>
<reference evidence="2 3" key="1">
    <citation type="submission" date="2022-07" db="EMBL/GenBank/DDBJ databases">
        <title>Novel species in genus Arthrobacter.</title>
        <authorList>
            <person name="Liu Y."/>
        </authorList>
    </citation>
    <scope>NUCLEOTIDE SEQUENCE [LARGE SCALE GENOMIC DNA]</scope>
    <source>
        <strain evidence="3">zg-Y859</strain>
    </source>
</reference>
<sequence>MTRQRDGVGASAYSSEERALMGLEFGTAGAALGGGILLALRPDGAFLHADPSVLRRTPFRDWRLPGLLLAMGCGGGYLAAGMLHFRRHRAARRVSLAAGLTLIGLEAWEMAFIEFQPLEAVFVGIGATVVVLALRLPPEAPAPGALGAAGALAPAHSLHRRRRRGGAG</sequence>
<dbReference type="RefSeq" id="WP_255865398.1">
    <property type="nucleotide sequence ID" value="NZ_CP104263.1"/>
</dbReference>
<evidence type="ECO:0000256" key="1">
    <source>
        <dbReference type="SAM" id="Phobius"/>
    </source>
</evidence>
<feature type="transmembrane region" description="Helical" evidence="1">
    <location>
        <begin position="21"/>
        <end position="42"/>
    </location>
</feature>
<dbReference type="EMBL" id="JANFLP010000008">
    <property type="protein sequence ID" value="MCQ1949895.1"/>
    <property type="molecule type" value="Genomic_DNA"/>
</dbReference>